<keyword evidence="2" id="KW-0472">Membrane</keyword>
<dbReference type="Proteomes" id="UP000053257">
    <property type="component" value="Unassembled WGS sequence"/>
</dbReference>
<keyword evidence="2" id="KW-0812">Transmembrane</keyword>
<dbReference type="HOGENOM" id="CLU_054981_0_0_1"/>
<dbReference type="AlphaFoldDB" id="A0A0C3SBL7"/>
<keyword evidence="1" id="KW-0175">Coiled coil</keyword>
<evidence type="ECO:0000313" key="3">
    <source>
        <dbReference type="EMBL" id="KIP10132.1"/>
    </source>
</evidence>
<evidence type="ECO:0000256" key="2">
    <source>
        <dbReference type="SAM" id="Phobius"/>
    </source>
</evidence>
<dbReference type="STRING" id="745531.A0A0C3SBL7"/>
<accession>A0A0C3SBL7</accession>
<feature type="transmembrane region" description="Helical" evidence="2">
    <location>
        <begin position="282"/>
        <end position="315"/>
    </location>
</feature>
<organism evidence="3 4">
    <name type="scientific">Phlebiopsis gigantea (strain 11061_1 CR5-6)</name>
    <name type="common">White-rot fungus</name>
    <name type="synonym">Peniophora gigantea</name>
    <dbReference type="NCBI Taxonomy" id="745531"/>
    <lineage>
        <taxon>Eukaryota</taxon>
        <taxon>Fungi</taxon>
        <taxon>Dikarya</taxon>
        <taxon>Basidiomycota</taxon>
        <taxon>Agaricomycotina</taxon>
        <taxon>Agaricomycetes</taxon>
        <taxon>Polyporales</taxon>
        <taxon>Phanerochaetaceae</taxon>
        <taxon>Phlebiopsis</taxon>
    </lineage>
</organism>
<evidence type="ECO:0000313" key="4">
    <source>
        <dbReference type="Proteomes" id="UP000053257"/>
    </source>
</evidence>
<gene>
    <name evidence="3" type="ORF">PHLGIDRAFT_22488</name>
</gene>
<feature type="transmembrane region" description="Helical" evidence="2">
    <location>
        <begin position="240"/>
        <end position="262"/>
    </location>
</feature>
<protein>
    <submittedName>
        <fullName evidence="3">Uncharacterized protein</fullName>
    </submittedName>
</protein>
<keyword evidence="4" id="KW-1185">Reference proteome</keyword>
<sequence>MQNQRTRLLLQRVGGNIREYEHVLSRLSMLLGIQHTPIPLEVLEALSHDPASVMSGTRRLKSWRAIEDICDRIARQRETLRSFATSITHEEAPSGTADIFDGPVFSLSSSLDQLEHHRQRLAQEAEKVLQTLAHVKETHSTVKKQYNDVTAHTSLIYPQLSHVVALEESYRNKYKQFWDLGLDALTLLLDTVTPVWRNYGKVIGEDVQDFFIIPWYRNEFTGEQKRYPITSLPRRSVRHWFGLLLFFTILLGVTALQIGGAVSSTLNYNLPWITHTGFRWLFTPFFTILLFIQWTVVLLECCIVLAVLCVVFWWLGWAVKIFS</sequence>
<feature type="coiled-coil region" evidence="1">
    <location>
        <begin position="111"/>
        <end position="138"/>
    </location>
</feature>
<dbReference type="EMBL" id="KN840458">
    <property type="protein sequence ID" value="KIP10132.1"/>
    <property type="molecule type" value="Genomic_DNA"/>
</dbReference>
<name>A0A0C3SBL7_PHLG1</name>
<keyword evidence="2" id="KW-1133">Transmembrane helix</keyword>
<reference evidence="3 4" key="1">
    <citation type="journal article" date="2014" name="PLoS Genet.">
        <title>Analysis of the Phlebiopsis gigantea genome, transcriptome and secretome provides insight into its pioneer colonization strategies of wood.</title>
        <authorList>
            <person name="Hori C."/>
            <person name="Ishida T."/>
            <person name="Igarashi K."/>
            <person name="Samejima M."/>
            <person name="Suzuki H."/>
            <person name="Master E."/>
            <person name="Ferreira P."/>
            <person name="Ruiz-Duenas F.J."/>
            <person name="Held B."/>
            <person name="Canessa P."/>
            <person name="Larrondo L.F."/>
            <person name="Schmoll M."/>
            <person name="Druzhinina I.S."/>
            <person name="Kubicek C.P."/>
            <person name="Gaskell J.A."/>
            <person name="Kersten P."/>
            <person name="St John F."/>
            <person name="Glasner J."/>
            <person name="Sabat G."/>
            <person name="Splinter BonDurant S."/>
            <person name="Syed K."/>
            <person name="Yadav J."/>
            <person name="Mgbeahuruike A.C."/>
            <person name="Kovalchuk A."/>
            <person name="Asiegbu F.O."/>
            <person name="Lackner G."/>
            <person name="Hoffmeister D."/>
            <person name="Rencoret J."/>
            <person name="Gutierrez A."/>
            <person name="Sun H."/>
            <person name="Lindquist E."/>
            <person name="Barry K."/>
            <person name="Riley R."/>
            <person name="Grigoriev I.V."/>
            <person name="Henrissat B."/>
            <person name="Kues U."/>
            <person name="Berka R.M."/>
            <person name="Martinez A.T."/>
            <person name="Covert S.F."/>
            <person name="Blanchette R.A."/>
            <person name="Cullen D."/>
        </authorList>
    </citation>
    <scope>NUCLEOTIDE SEQUENCE [LARGE SCALE GENOMIC DNA]</scope>
    <source>
        <strain evidence="3 4">11061_1 CR5-6</strain>
    </source>
</reference>
<dbReference type="OrthoDB" id="3190515at2759"/>
<evidence type="ECO:0000256" key="1">
    <source>
        <dbReference type="SAM" id="Coils"/>
    </source>
</evidence>
<proteinExistence type="predicted"/>